<sequence length="394" mass="42031">MADAVIVSTARTPIGKAYRGAFNNTHGADLGGHVIKHAVERAGVDPAEVEDVIFGVANPEGATGGNIARQALLRAGLPITTSGTTVNRFCSSGLQTISMAAQRVLVDKVPVMVAGGMDSISLVQNEHMNRYRAQNEWLLENKPSIYDPMLKTAETVATRYGITREAMDEYSYQSQMRTAAGQEAGRFDKEIVPMTTIKVMENKETGETLHEEVTLTQDEGNRPSTTLEGLSSLKPVLGEDCFITAGNASQLSDGASACVVMDSKLAEQRNIEPLGTYRGLVVAGCEPDEMGIGPVFAVPKLLQRNGLKMDDIGLWELNEAFAVQVLYCRDKLGIPNELLNVDGGAISIGHPYGMSGARLAGHALIEGKRRGAKYVVVTMCIGGGMGAAGLFEVN</sequence>
<dbReference type="AlphaFoldDB" id="A0A845MJN7"/>
<dbReference type="GO" id="GO:0010124">
    <property type="term" value="P:phenylacetate catabolic process"/>
    <property type="evidence" value="ECO:0007669"/>
    <property type="project" value="TreeGrafter"/>
</dbReference>
<keyword evidence="6" id="KW-0276">Fatty acid metabolism</keyword>
<feature type="active site" description="Acyl-thioester intermediate" evidence="12">
    <location>
        <position position="90"/>
    </location>
</feature>
<feature type="active site" description="Proton acceptor" evidence="12">
    <location>
        <position position="380"/>
    </location>
</feature>
<dbReference type="InterPro" id="IPR050215">
    <property type="entry name" value="Thiolase-like_sf_Thiolase"/>
</dbReference>
<evidence type="ECO:0000256" key="8">
    <source>
        <dbReference type="ARBA" id="ARBA00023098"/>
    </source>
</evidence>
<dbReference type="RefSeq" id="WP_161340730.1">
    <property type="nucleotide sequence ID" value="NZ_JBHSDG010000003.1"/>
</dbReference>
<dbReference type="FunFam" id="3.40.47.10:FF:000010">
    <property type="entry name" value="Acetyl-CoA acetyltransferase (Thiolase)"/>
    <property type="match status" value="1"/>
</dbReference>
<evidence type="ECO:0000256" key="7">
    <source>
        <dbReference type="ARBA" id="ARBA00022946"/>
    </source>
</evidence>
<keyword evidence="17" id="KW-1185">Reference proteome</keyword>
<dbReference type="SUPFAM" id="SSF53901">
    <property type="entry name" value="Thiolase-like"/>
    <property type="match status" value="2"/>
</dbReference>
<dbReference type="PANTHER" id="PTHR43853">
    <property type="entry name" value="3-KETOACYL-COA THIOLASE, PEROXISOMAL"/>
    <property type="match status" value="1"/>
</dbReference>
<comment type="subcellular location">
    <subcellularLocation>
        <location evidence="1">Peroxisome</location>
    </subcellularLocation>
</comment>
<evidence type="ECO:0000259" key="14">
    <source>
        <dbReference type="Pfam" id="PF00108"/>
    </source>
</evidence>
<dbReference type="Gene3D" id="3.40.47.10">
    <property type="match status" value="1"/>
</dbReference>
<dbReference type="InterPro" id="IPR020617">
    <property type="entry name" value="Thiolase_C"/>
</dbReference>
<evidence type="ECO:0000256" key="2">
    <source>
        <dbReference type="ARBA" id="ARBA00005189"/>
    </source>
</evidence>
<name>A0A845MJN7_9PROT</name>
<keyword evidence="8" id="KW-0443">Lipid metabolism</keyword>
<feature type="domain" description="Thiolase N-terminal" evidence="14">
    <location>
        <begin position="5"/>
        <end position="262"/>
    </location>
</feature>
<evidence type="ECO:0000313" key="16">
    <source>
        <dbReference type="EMBL" id="MZR24283.1"/>
    </source>
</evidence>
<comment type="pathway">
    <text evidence="11">Metabolic intermediate biosynthesis; (R)-mevalonate biosynthesis; (R)-mevalonate from acetyl-CoA: step 1/3.</text>
</comment>
<dbReference type="EMBL" id="WTVA01000015">
    <property type="protein sequence ID" value="MZR24283.1"/>
    <property type="molecule type" value="Genomic_DNA"/>
</dbReference>
<dbReference type="GO" id="GO:0005737">
    <property type="term" value="C:cytoplasm"/>
    <property type="evidence" value="ECO:0007669"/>
    <property type="project" value="UniProtKB-ARBA"/>
</dbReference>
<dbReference type="CDD" id="cd00751">
    <property type="entry name" value="thiolase"/>
    <property type="match status" value="1"/>
</dbReference>
<dbReference type="EC" id="2.3.1.16" evidence="16"/>
<dbReference type="OrthoDB" id="9764638at2"/>
<evidence type="ECO:0000259" key="15">
    <source>
        <dbReference type="Pfam" id="PF02803"/>
    </source>
</evidence>
<gene>
    <name evidence="16" type="ORF">GQF03_18255</name>
</gene>
<dbReference type="PIRSF" id="PIRSF000429">
    <property type="entry name" value="Ac-CoA_Ac_transf"/>
    <property type="match status" value="1"/>
</dbReference>
<dbReference type="InterPro" id="IPR020613">
    <property type="entry name" value="Thiolase_CS"/>
</dbReference>
<evidence type="ECO:0000256" key="10">
    <source>
        <dbReference type="ARBA" id="ARBA00023315"/>
    </source>
</evidence>
<feature type="domain" description="Thiolase C-terminal" evidence="15">
    <location>
        <begin position="272"/>
        <end position="392"/>
    </location>
</feature>
<dbReference type="PROSITE" id="PS00737">
    <property type="entry name" value="THIOLASE_2"/>
    <property type="match status" value="1"/>
</dbReference>
<evidence type="ECO:0000256" key="6">
    <source>
        <dbReference type="ARBA" id="ARBA00022832"/>
    </source>
</evidence>
<accession>A0A845MJN7</accession>
<dbReference type="NCBIfam" id="NF005494">
    <property type="entry name" value="PRK07108.1"/>
    <property type="match status" value="1"/>
</dbReference>
<feature type="active site" description="Proton acceptor" evidence="12">
    <location>
        <position position="350"/>
    </location>
</feature>
<evidence type="ECO:0000313" key="17">
    <source>
        <dbReference type="Proteomes" id="UP000445696"/>
    </source>
</evidence>
<dbReference type="PANTHER" id="PTHR43853:SF8">
    <property type="entry name" value="3-KETOACYL-COA THIOLASE, PEROXISOMAL"/>
    <property type="match status" value="1"/>
</dbReference>
<dbReference type="InterPro" id="IPR020615">
    <property type="entry name" value="Thiolase_acyl_enz_int_AS"/>
</dbReference>
<dbReference type="GO" id="GO:0003988">
    <property type="term" value="F:acetyl-CoA C-acyltransferase activity"/>
    <property type="evidence" value="ECO:0007669"/>
    <property type="project" value="UniProtKB-EC"/>
</dbReference>
<dbReference type="InterPro" id="IPR002155">
    <property type="entry name" value="Thiolase"/>
</dbReference>
<dbReference type="GO" id="GO:0042619">
    <property type="term" value="P:poly-hydroxybutyrate biosynthetic process"/>
    <property type="evidence" value="ECO:0007669"/>
    <property type="project" value="UniProtKB-KW"/>
</dbReference>
<dbReference type="InterPro" id="IPR016039">
    <property type="entry name" value="Thiolase-like"/>
</dbReference>
<comment type="caution">
    <text evidence="16">The sequence shown here is derived from an EMBL/GenBank/DDBJ whole genome shotgun (WGS) entry which is preliminary data.</text>
</comment>
<evidence type="ECO:0000256" key="4">
    <source>
        <dbReference type="ARBA" id="ARBA00022679"/>
    </source>
</evidence>
<keyword evidence="9" id="KW-0576">Peroxisome</keyword>
<dbReference type="NCBIfam" id="TIGR01930">
    <property type="entry name" value="AcCoA-C-Actrans"/>
    <property type="match status" value="1"/>
</dbReference>
<evidence type="ECO:0000256" key="5">
    <source>
        <dbReference type="ARBA" id="ARBA00022752"/>
    </source>
</evidence>
<evidence type="ECO:0000256" key="1">
    <source>
        <dbReference type="ARBA" id="ARBA00004275"/>
    </source>
</evidence>
<keyword evidence="4 13" id="KW-0808">Transferase</keyword>
<evidence type="ECO:0000256" key="9">
    <source>
        <dbReference type="ARBA" id="ARBA00023140"/>
    </source>
</evidence>
<organism evidence="16 17">
    <name type="scientific">Sneathiella chungangensis</name>
    <dbReference type="NCBI Taxonomy" id="1418234"/>
    <lineage>
        <taxon>Bacteria</taxon>
        <taxon>Pseudomonadati</taxon>
        <taxon>Pseudomonadota</taxon>
        <taxon>Alphaproteobacteria</taxon>
        <taxon>Sneathiellales</taxon>
        <taxon>Sneathiellaceae</taxon>
        <taxon>Sneathiella</taxon>
    </lineage>
</organism>
<evidence type="ECO:0000256" key="13">
    <source>
        <dbReference type="RuleBase" id="RU003557"/>
    </source>
</evidence>
<dbReference type="Pfam" id="PF02803">
    <property type="entry name" value="Thiolase_C"/>
    <property type="match status" value="1"/>
</dbReference>
<reference evidence="16 17" key="1">
    <citation type="journal article" date="2014" name="Int. J. Syst. Evol. Microbiol.">
        <title>Sneathiella chungangensis sp. nov., isolated from a marine sand, and emended description of the genus Sneathiella.</title>
        <authorList>
            <person name="Siamphan C."/>
            <person name="Kim H."/>
            <person name="Lee J.S."/>
            <person name="Kim W."/>
        </authorList>
    </citation>
    <scope>NUCLEOTIDE SEQUENCE [LARGE SCALE GENOMIC DNA]</scope>
    <source>
        <strain evidence="16 17">KCTC 32476</strain>
    </source>
</reference>
<protein>
    <submittedName>
        <fullName evidence="16">Acetyl-CoA C-acyltransferase</fullName>
        <ecNumber evidence="16">2.3.1.16</ecNumber>
    </submittedName>
</protein>
<keyword evidence="7" id="KW-0809">Transit peptide</keyword>
<proteinExistence type="inferred from homology"/>
<dbReference type="Pfam" id="PF00108">
    <property type="entry name" value="Thiolase_N"/>
    <property type="match status" value="1"/>
</dbReference>
<comment type="similarity">
    <text evidence="3 13">Belongs to the thiolase-like superfamily. Thiolase family.</text>
</comment>
<comment type="pathway">
    <text evidence="2">Lipid metabolism.</text>
</comment>
<dbReference type="Proteomes" id="UP000445696">
    <property type="component" value="Unassembled WGS sequence"/>
</dbReference>
<dbReference type="GO" id="GO:0006635">
    <property type="term" value="P:fatty acid beta-oxidation"/>
    <property type="evidence" value="ECO:0007669"/>
    <property type="project" value="TreeGrafter"/>
</dbReference>
<evidence type="ECO:0000256" key="3">
    <source>
        <dbReference type="ARBA" id="ARBA00010982"/>
    </source>
</evidence>
<evidence type="ECO:0000256" key="12">
    <source>
        <dbReference type="PIRSR" id="PIRSR000429-1"/>
    </source>
</evidence>
<dbReference type="PROSITE" id="PS00098">
    <property type="entry name" value="THIOLASE_1"/>
    <property type="match status" value="1"/>
</dbReference>
<dbReference type="InterPro" id="IPR020616">
    <property type="entry name" value="Thiolase_N"/>
</dbReference>
<keyword evidence="5" id="KW-0583">PHB biosynthesis</keyword>
<evidence type="ECO:0000256" key="11">
    <source>
        <dbReference type="ARBA" id="ARBA00037924"/>
    </source>
</evidence>
<keyword evidence="10 13" id="KW-0012">Acyltransferase</keyword>